<feature type="transmembrane region" description="Helical" evidence="7">
    <location>
        <begin position="178"/>
        <end position="197"/>
    </location>
</feature>
<dbReference type="Gene3D" id="1.20.1250.20">
    <property type="entry name" value="MFS general substrate transporter like domains"/>
    <property type="match status" value="1"/>
</dbReference>
<proteinExistence type="inferred from homology"/>
<sequence length="455" mass="51049">MEEGSKKTLARFTDDGGFKPNQHERERFRTVAAFFVFGALMYASYSLVIAGAQDILAGTFIQTSMVLVADIGPYFVVSLIAPYFMQKIPYFVRITTVFLSGISGLLILAFARQVHWKLIGVGMTSFGFGVSEVTFLALTSFYHEVTLSAYSAGTGVGFMIAPLYYTAMTTWACASPSATILVMAAMLLLIFVCYYAMDKKHLESPSPPPTNESDNRGEYTALVTKEDTTGSTTNEEEDSSTEDAPLTYREKFMVIFQMLSNLTPLYIAWFSEYLIIQSVLTTLAFPNAPFRPRDHYQYYIFVFLGGEVVGRSYLVVLSYINANWAEKAKFPYLWVLSAIEVMHLMFFTLAAWYRFLPNVWIVLFLSFTGGLTIGVLFVNALSLFREKFEGRYKEFAMGYLVVALGGGTFTASLVGLVTEPLLRNRCKLLLNKDDFCFTRSKARENIISHCLVKTG</sequence>
<keyword evidence="5 7" id="KW-1133">Transmembrane helix</keyword>
<gene>
    <name evidence="8" type="ORF">PLOB_00048263</name>
</gene>
<dbReference type="EMBL" id="CALNXK010000009">
    <property type="protein sequence ID" value="CAH3041460.1"/>
    <property type="molecule type" value="Genomic_DNA"/>
</dbReference>
<feature type="transmembrane region" description="Helical" evidence="7">
    <location>
        <begin position="298"/>
        <end position="320"/>
    </location>
</feature>
<dbReference type="PANTHER" id="PTHR10981:SF0">
    <property type="entry name" value="BATTENIN"/>
    <property type="match status" value="1"/>
</dbReference>
<reference evidence="8 9" key="1">
    <citation type="submission" date="2022-05" db="EMBL/GenBank/DDBJ databases">
        <authorList>
            <consortium name="Genoscope - CEA"/>
            <person name="William W."/>
        </authorList>
    </citation>
    <scope>NUCLEOTIDE SEQUENCE [LARGE SCALE GENOMIC DNA]</scope>
</reference>
<keyword evidence="4 7" id="KW-0812">Transmembrane</keyword>
<accession>A0ABN8N6K3</accession>
<keyword evidence="7" id="KW-0458">Lysosome</keyword>
<comment type="subcellular location">
    <subcellularLocation>
        <location evidence="1">Endomembrane system</location>
        <topology evidence="1">Multi-pass membrane protein</topology>
    </subcellularLocation>
    <subcellularLocation>
        <location evidence="7">Lysosome membrane</location>
        <topology evidence="7">Multi-pass membrane protein</topology>
    </subcellularLocation>
</comment>
<dbReference type="SUPFAM" id="SSF103473">
    <property type="entry name" value="MFS general substrate transporter"/>
    <property type="match status" value="2"/>
</dbReference>
<dbReference type="Proteomes" id="UP001159405">
    <property type="component" value="Unassembled WGS sequence"/>
</dbReference>
<dbReference type="PANTHER" id="PTHR10981">
    <property type="entry name" value="BATTENIN"/>
    <property type="match status" value="1"/>
</dbReference>
<feature type="transmembrane region" description="Helical" evidence="7">
    <location>
        <begin position="118"/>
        <end position="141"/>
    </location>
</feature>
<keyword evidence="6 7" id="KW-0472">Membrane</keyword>
<organism evidence="8 9">
    <name type="scientific">Porites lobata</name>
    <dbReference type="NCBI Taxonomy" id="104759"/>
    <lineage>
        <taxon>Eukaryota</taxon>
        <taxon>Metazoa</taxon>
        <taxon>Cnidaria</taxon>
        <taxon>Anthozoa</taxon>
        <taxon>Hexacorallia</taxon>
        <taxon>Scleractinia</taxon>
        <taxon>Fungiina</taxon>
        <taxon>Poritidae</taxon>
        <taxon>Porites</taxon>
    </lineage>
</organism>
<feature type="transmembrane region" description="Helical" evidence="7">
    <location>
        <begin position="31"/>
        <end position="52"/>
    </location>
</feature>
<dbReference type="PRINTS" id="PR01315">
    <property type="entry name" value="BATTENIN"/>
</dbReference>
<dbReference type="Pfam" id="PF02487">
    <property type="entry name" value="CLN3"/>
    <property type="match status" value="1"/>
</dbReference>
<feature type="transmembrane region" description="Helical" evidence="7">
    <location>
        <begin position="266"/>
        <end position="286"/>
    </location>
</feature>
<evidence type="ECO:0000256" key="1">
    <source>
        <dbReference type="ARBA" id="ARBA00004127"/>
    </source>
</evidence>
<comment type="caution">
    <text evidence="8">The sequence shown here is derived from an EMBL/GenBank/DDBJ whole genome shotgun (WGS) entry which is preliminary data.</text>
</comment>
<evidence type="ECO:0000256" key="6">
    <source>
        <dbReference type="ARBA" id="ARBA00023136"/>
    </source>
</evidence>
<evidence type="ECO:0000256" key="2">
    <source>
        <dbReference type="ARBA" id="ARBA00007467"/>
    </source>
</evidence>
<keyword evidence="9" id="KW-1185">Reference proteome</keyword>
<evidence type="ECO:0000313" key="9">
    <source>
        <dbReference type="Proteomes" id="UP001159405"/>
    </source>
</evidence>
<feature type="transmembrane region" description="Helical" evidence="7">
    <location>
        <begin position="147"/>
        <end position="166"/>
    </location>
</feature>
<evidence type="ECO:0000256" key="7">
    <source>
        <dbReference type="RuleBase" id="RU361113"/>
    </source>
</evidence>
<feature type="transmembrane region" description="Helical" evidence="7">
    <location>
        <begin position="332"/>
        <end position="353"/>
    </location>
</feature>
<feature type="transmembrane region" description="Helical" evidence="7">
    <location>
        <begin position="64"/>
        <end position="84"/>
    </location>
</feature>
<feature type="transmembrane region" description="Helical" evidence="7">
    <location>
        <begin position="90"/>
        <end position="111"/>
    </location>
</feature>
<dbReference type="InterPro" id="IPR003492">
    <property type="entry name" value="Battenin_disease_Cln3"/>
</dbReference>
<name>A0ABN8N6K3_9CNID</name>
<protein>
    <recommendedName>
        <fullName evidence="7">Battenin</fullName>
    </recommendedName>
</protein>
<evidence type="ECO:0000256" key="3">
    <source>
        <dbReference type="ARBA" id="ARBA00022448"/>
    </source>
</evidence>
<evidence type="ECO:0000313" key="8">
    <source>
        <dbReference type="EMBL" id="CAH3041460.1"/>
    </source>
</evidence>
<feature type="transmembrane region" description="Helical" evidence="7">
    <location>
        <begin position="396"/>
        <end position="417"/>
    </location>
</feature>
<comment type="similarity">
    <text evidence="2 7">Belongs to the battenin family.</text>
</comment>
<dbReference type="InterPro" id="IPR036259">
    <property type="entry name" value="MFS_trans_sf"/>
</dbReference>
<evidence type="ECO:0000256" key="4">
    <source>
        <dbReference type="ARBA" id="ARBA00022692"/>
    </source>
</evidence>
<feature type="transmembrane region" description="Helical" evidence="7">
    <location>
        <begin position="360"/>
        <end position="384"/>
    </location>
</feature>
<keyword evidence="3" id="KW-0813">Transport</keyword>
<evidence type="ECO:0000256" key="5">
    <source>
        <dbReference type="ARBA" id="ARBA00022989"/>
    </source>
</evidence>